<evidence type="ECO:0000313" key="9">
    <source>
        <dbReference type="EMBL" id="KRM08535.1"/>
    </source>
</evidence>
<dbReference type="AlphaFoldDB" id="A0A0R1VS25"/>
<dbReference type="EMBL" id="AZFX01000087">
    <property type="protein sequence ID" value="KRM08535.1"/>
    <property type="molecule type" value="Genomic_DNA"/>
</dbReference>
<feature type="transmembrane region" description="Helical" evidence="8">
    <location>
        <begin position="61"/>
        <end position="94"/>
    </location>
</feature>
<gene>
    <name evidence="9" type="ORF">FC15_GL000607</name>
</gene>
<feature type="transmembrane region" description="Helical" evidence="8">
    <location>
        <begin position="139"/>
        <end position="162"/>
    </location>
</feature>
<dbReference type="GO" id="GO:0005886">
    <property type="term" value="C:plasma membrane"/>
    <property type="evidence" value="ECO:0007669"/>
    <property type="project" value="UniProtKB-SubCell"/>
</dbReference>
<dbReference type="InterPro" id="IPR007227">
    <property type="entry name" value="Cell_shape_determining_MreD"/>
</dbReference>
<dbReference type="Pfam" id="PF04093">
    <property type="entry name" value="MreD"/>
    <property type="match status" value="1"/>
</dbReference>
<comment type="similarity">
    <text evidence="2">Belongs to the MreD family.</text>
</comment>
<keyword evidence="3" id="KW-1003">Cell membrane</keyword>
<dbReference type="RefSeq" id="WP_057825487.1">
    <property type="nucleotide sequence ID" value="NZ_AZFX01000087.1"/>
</dbReference>
<dbReference type="GO" id="GO:0008360">
    <property type="term" value="P:regulation of cell shape"/>
    <property type="evidence" value="ECO:0007669"/>
    <property type="project" value="UniProtKB-KW"/>
</dbReference>
<organism evidence="9 10">
    <name type="scientific">Lapidilactobacillus concavus DSM 17758</name>
    <dbReference type="NCBI Taxonomy" id="1423735"/>
    <lineage>
        <taxon>Bacteria</taxon>
        <taxon>Bacillati</taxon>
        <taxon>Bacillota</taxon>
        <taxon>Bacilli</taxon>
        <taxon>Lactobacillales</taxon>
        <taxon>Lactobacillaceae</taxon>
        <taxon>Lapidilactobacillus</taxon>
    </lineage>
</organism>
<dbReference type="OrthoDB" id="2148512at2"/>
<keyword evidence="6 8" id="KW-1133">Transmembrane helix</keyword>
<proteinExistence type="inferred from homology"/>
<evidence type="ECO:0000256" key="3">
    <source>
        <dbReference type="ARBA" id="ARBA00022475"/>
    </source>
</evidence>
<keyword evidence="10" id="KW-1185">Reference proteome</keyword>
<protein>
    <submittedName>
        <fullName evidence="9">Uncharacterized protein</fullName>
    </submittedName>
</protein>
<evidence type="ECO:0000256" key="4">
    <source>
        <dbReference type="ARBA" id="ARBA00022692"/>
    </source>
</evidence>
<evidence type="ECO:0000256" key="6">
    <source>
        <dbReference type="ARBA" id="ARBA00022989"/>
    </source>
</evidence>
<dbReference type="STRING" id="1423735.FC15_GL000607"/>
<dbReference type="NCBIfam" id="TIGR03426">
    <property type="entry name" value="shape_MreD"/>
    <property type="match status" value="1"/>
</dbReference>
<accession>A0A0R1VS25</accession>
<comment type="subcellular location">
    <subcellularLocation>
        <location evidence="1">Cell membrane</location>
        <topology evidence="1">Multi-pass membrane protein</topology>
    </subcellularLocation>
</comment>
<evidence type="ECO:0000256" key="2">
    <source>
        <dbReference type="ARBA" id="ARBA00007776"/>
    </source>
</evidence>
<comment type="caution">
    <text evidence="9">The sequence shown here is derived from an EMBL/GenBank/DDBJ whole genome shotgun (WGS) entry which is preliminary data.</text>
</comment>
<evidence type="ECO:0000313" key="10">
    <source>
        <dbReference type="Proteomes" id="UP000051315"/>
    </source>
</evidence>
<feature type="transmembrane region" description="Helical" evidence="8">
    <location>
        <begin position="106"/>
        <end position="133"/>
    </location>
</feature>
<evidence type="ECO:0000256" key="8">
    <source>
        <dbReference type="SAM" id="Phobius"/>
    </source>
</evidence>
<keyword evidence="4 8" id="KW-0812">Transmembrane</keyword>
<evidence type="ECO:0000256" key="7">
    <source>
        <dbReference type="ARBA" id="ARBA00023136"/>
    </source>
</evidence>
<evidence type="ECO:0000256" key="1">
    <source>
        <dbReference type="ARBA" id="ARBA00004651"/>
    </source>
</evidence>
<evidence type="ECO:0000256" key="5">
    <source>
        <dbReference type="ARBA" id="ARBA00022960"/>
    </source>
</evidence>
<name>A0A0R1VS25_9LACO</name>
<dbReference type="Proteomes" id="UP000051315">
    <property type="component" value="Unassembled WGS sequence"/>
</dbReference>
<reference evidence="9 10" key="1">
    <citation type="journal article" date="2015" name="Genome Announc.">
        <title>Expanding the biotechnology potential of lactobacilli through comparative genomics of 213 strains and associated genera.</title>
        <authorList>
            <person name="Sun Z."/>
            <person name="Harris H.M."/>
            <person name="McCann A."/>
            <person name="Guo C."/>
            <person name="Argimon S."/>
            <person name="Zhang W."/>
            <person name="Yang X."/>
            <person name="Jeffery I.B."/>
            <person name="Cooney J.C."/>
            <person name="Kagawa T.F."/>
            <person name="Liu W."/>
            <person name="Song Y."/>
            <person name="Salvetti E."/>
            <person name="Wrobel A."/>
            <person name="Rasinkangas P."/>
            <person name="Parkhill J."/>
            <person name="Rea M.C."/>
            <person name="O'Sullivan O."/>
            <person name="Ritari J."/>
            <person name="Douillard F.P."/>
            <person name="Paul Ross R."/>
            <person name="Yang R."/>
            <person name="Briner A.E."/>
            <person name="Felis G.E."/>
            <person name="de Vos W.M."/>
            <person name="Barrangou R."/>
            <person name="Klaenhammer T.R."/>
            <person name="Caufield P.W."/>
            <person name="Cui Y."/>
            <person name="Zhang H."/>
            <person name="O'Toole P.W."/>
        </authorList>
    </citation>
    <scope>NUCLEOTIDE SEQUENCE [LARGE SCALE GENOMIC DNA]</scope>
    <source>
        <strain evidence="9 10">DSM 17758</strain>
    </source>
</reference>
<dbReference type="PATRIC" id="fig|1423735.3.peg.635"/>
<sequence>MEEILHRRWIVLILLMLGFFLDGSFSLVFSQNFYVNDLQMAPQLILLEIVLATFAAPDESLLFWLALFAGLSYDLFYTGLIGQYTLIVPLAYLLTKYLLNYFKERAIYKLAAFIIAVFISQLILYFLAVFFGMTNENPWQFISNALAPTILLNVVLFLIFYWPSQKLLGLMYIEHRR</sequence>
<keyword evidence="7 8" id="KW-0472">Membrane</keyword>
<keyword evidence="5" id="KW-0133">Cell shape</keyword>